<name>A0AA96FC12_9MICO</name>
<proteinExistence type="predicted"/>
<keyword evidence="3 5" id="KW-1133">Transmembrane helix</keyword>
<organism evidence="6">
    <name type="scientific">Demequina capsici</name>
    <dbReference type="NCBI Taxonomy" id="3075620"/>
    <lineage>
        <taxon>Bacteria</taxon>
        <taxon>Bacillati</taxon>
        <taxon>Actinomycetota</taxon>
        <taxon>Actinomycetes</taxon>
        <taxon>Micrococcales</taxon>
        <taxon>Demequinaceae</taxon>
        <taxon>Demequina</taxon>
    </lineage>
</organism>
<dbReference type="RefSeq" id="WP_313542556.1">
    <property type="nucleotide sequence ID" value="NZ_CP134880.1"/>
</dbReference>
<evidence type="ECO:0000313" key="6">
    <source>
        <dbReference type="EMBL" id="WNM26672.1"/>
    </source>
</evidence>
<dbReference type="InterPro" id="IPR032808">
    <property type="entry name" value="DoxX"/>
</dbReference>
<dbReference type="KEGG" id="dcp:RN607_10755"/>
<dbReference type="GO" id="GO:0016020">
    <property type="term" value="C:membrane"/>
    <property type="evidence" value="ECO:0007669"/>
    <property type="project" value="UniProtKB-SubCell"/>
</dbReference>
<protein>
    <submittedName>
        <fullName evidence="6">DoxX family protein</fullName>
    </submittedName>
</protein>
<gene>
    <name evidence="6" type="ORF">RN607_10755</name>
</gene>
<accession>A0AA96FC12</accession>
<feature type="transmembrane region" description="Helical" evidence="5">
    <location>
        <begin position="107"/>
        <end position="125"/>
    </location>
</feature>
<evidence type="ECO:0000256" key="1">
    <source>
        <dbReference type="ARBA" id="ARBA00004141"/>
    </source>
</evidence>
<feature type="transmembrane region" description="Helical" evidence="5">
    <location>
        <begin position="68"/>
        <end position="86"/>
    </location>
</feature>
<keyword evidence="2 5" id="KW-0812">Transmembrane</keyword>
<evidence type="ECO:0000256" key="5">
    <source>
        <dbReference type="SAM" id="Phobius"/>
    </source>
</evidence>
<reference evidence="6" key="1">
    <citation type="submission" date="2023-09" db="EMBL/GenBank/DDBJ databases">
        <title>Demequina sp. a novel bacteria isolated from Capsicum annuum.</title>
        <authorList>
            <person name="Humaira Z."/>
            <person name="Lee J."/>
            <person name="Cho D."/>
        </authorList>
    </citation>
    <scope>NUCLEOTIDE SEQUENCE</scope>
    <source>
        <strain evidence="6">PMTSA13</strain>
    </source>
</reference>
<dbReference type="EMBL" id="CP134880">
    <property type="protein sequence ID" value="WNM26672.1"/>
    <property type="molecule type" value="Genomic_DNA"/>
</dbReference>
<dbReference type="AlphaFoldDB" id="A0AA96FC12"/>
<evidence type="ECO:0000256" key="2">
    <source>
        <dbReference type="ARBA" id="ARBA00022692"/>
    </source>
</evidence>
<feature type="transmembrane region" description="Helical" evidence="5">
    <location>
        <begin position="6"/>
        <end position="24"/>
    </location>
</feature>
<evidence type="ECO:0000256" key="4">
    <source>
        <dbReference type="ARBA" id="ARBA00023136"/>
    </source>
</evidence>
<dbReference type="Proteomes" id="UP001303408">
    <property type="component" value="Chromosome"/>
</dbReference>
<evidence type="ECO:0000256" key="3">
    <source>
        <dbReference type="ARBA" id="ARBA00022989"/>
    </source>
</evidence>
<comment type="subcellular location">
    <subcellularLocation>
        <location evidence="1">Membrane</location>
        <topology evidence="1">Multi-pass membrane protein</topology>
    </subcellularLocation>
</comment>
<keyword evidence="4 5" id="KW-0472">Membrane</keyword>
<feature type="transmembrane region" description="Helical" evidence="5">
    <location>
        <begin position="44"/>
        <end position="62"/>
    </location>
</feature>
<dbReference type="Pfam" id="PF07681">
    <property type="entry name" value="DoxX"/>
    <property type="match status" value="1"/>
</dbReference>
<sequence length="139" mass="14444">MDIVFLIARLLFAVIFLLSAVGHLTQADAMAQYSAYKGAPGGKAGVILSGLTMGVGALMVLFGIFGDIGSLLIAATLIPVSFFMHAHWKESDAQAKQTEQISFNKNLGLIGGALALFLLFAVQGADMGLSVTGSLIQLG</sequence>